<evidence type="ECO:0000256" key="1">
    <source>
        <dbReference type="ARBA" id="ARBA00022801"/>
    </source>
</evidence>
<dbReference type="InterPro" id="IPR031924">
    <property type="entry name" value="GH115"/>
</dbReference>
<dbReference type="EMBL" id="JBFXLU010000030">
    <property type="protein sequence ID" value="KAL2851524.1"/>
    <property type="molecule type" value="Genomic_DNA"/>
</dbReference>
<accession>A0ABR4KGY5</accession>
<name>A0ABR4KGY5_9EURO</name>
<evidence type="ECO:0000313" key="3">
    <source>
        <dbReference type="EMBL" id="KAL2851524.1"/>
    </source>
</evidence>
<dbReference type="PANTHER" id="PTHR37842:SF2">
    <property type="entry name" value="GYLCOSYL HYDROLASE 115 C-TERMINAL DOMAIN-CONTAINING PROTEIN"/>
    <property type="match status" value="1"/>
</dbReference>
<keyword evidence="4" id="KW-1185">Reference proteome</keyword>
<dbReference type="InterPro" id="IPR042301">
    <property type="entry name" value="GH115_sf"/>
</dbReference>
<comment type="caution">
    <text evidence="3">The sequence shown here is derived from an EMBL/GenBank/DDBJ whole genome shotgun (WGS) entry which is preliminary data.</text>
</comment>
<dbReference type="Proteomes" id="UP001610446">
    <property type="component" value="Unassembled WGS sequence"/>
</dbReference>
<protein>
    <recommendedName>
        <fullName evidence="2">Gylcosyl hydrolase 115 C-terminal domain-containing protein</fullName>
    </recommendedName>
</protein>
<dbReference type="PANTHER" id="PTHR37842">
    <property type="match status" value="1"/>
</dbReference>
<gene>
    <name evidence="3" type="ORF">BJY01DRAFT_260827</name>
</gene>
<dbReference type="Pfam" id="PF15979">
    <property type="entry name" value="Glyco_hydro_115"/>
    <property type="match status" value="1"/>
</dbReference>
<dbReference type="InterPro" id="IPR029018">
    <property type="entry name" value="Hex-like_dom2"/>
</dbReference>
<organism evidence="3 4">
    <name type="scientific">Aspergillus pseudoustus</name>
    <dbReference type="NCBI Taxonomy" id="1810923"/>
    <lineage>
        <taxon>Eukaryota</taxon>
        <taxon>Fungi</taxon>
        <taxon>Dikarya</taxon>
        <taxon>Ascomycota</taxon>
        <taxon>Pezizomycotina</taxon>
        <taxon>Eurotiomycetes</taxon>
        <taxon>Eurotiomycetidae</taxon>
        <taxon>Eurotiales</taxon>
        <taxon>Aspergillaceae</taxon>
        <taxon>Aspergillus</taxon>
        <taxon>Aspergillus subgen. Nidulantes</taxon>
    </lineage>
</organism>
<dbReference type="Pfam" id="PF17829">
    <property type="entry name" value="GH115_C"/>
    <property type="match status" value="1"/>
</dbReference>
<evidence type="ECO:0000313" key="4">
    <source>
        <dbReference type="Proteomes" id="UP001610446"/>
    </source>
</evidence>
<proteinExistence type="predicted"/>
<reference evidence="3 4" key="1">
    <citation type="submission" date="2024-07" db="EMBL/GenBank/DDBJ databases">
        <title>Section-level genome sequencing and comparative genomics of Aspergillus sections Usti and Cavernicolus.</title>
        <authorList>
            <consortium name="Lawrence Berkeley National Laboratory"/>
            <person name="Nybo J.L."/>
            <person name="Vesth T.C."/>
            <person name="Theobald S."/>
            <person name="Frisvad J.C."/>
            <person name="Larsen T.O."/>
            <person name="Kjaerboelling I."/>
            <person name="Rothschild-Mancinelli K."/>
            <person name="Lyhne E.K."/>
            <person name="Kogle M.E."/>
            <person name="Barry K."/>
            <person name="Clum A."/>
            <person name="Na H."/>
            <person name="Ledsgaard L."/>
            <person name="Lin J."/>
            <person name="Lipzen A."/>
            <person name="Kuo A."/>
            <person name="Riley R."/>
            <person name="Mondo S."/>
            <person name="Labutti K."/>
            <person name="Haridas S."/>
            <person name="Pangalinan J."/>
            <person name="Salamov A.A."/>
            <person name="Simmons B.A."/>
            <person name="Magnuson J.K."/>
            <person name="Chen J."/>
            <person name="Drula E."/>
            <person name="Henrissat B."/>
            <person name="Wiebenga A."/>
            <person name="Lubbers R.J."/>
            <person name="Gomes A.C."/>
            <person name="Makela M.R."/>
            <person name="Stajich J."/>
            <person name="Grigoriev I.V."/>
            <person name="Mortensen U.H."/>
            <person name="De Vries R.P."/>
            <person name="Baker S.E."/>
            <person name="Andersen M.R."/>
        </authorList>
    </citation>
    <scope>NUCLEOTIDE SEQUENCE [LARGE SCALE GENOMIC DNA]</scope>
    <source>
        <strain evidence="3 4">CBS 123904</strain>
    </source>
</reference>
<dbReference type="Gene3D" id="3.30.379.10">
    <property type="entry name" value="Chitobiase/beta-hexosaminidase domain 2-like"/>
    <property type="match status" value="1"/>
</dbReference>
<sequence>MYAPSFASHTASPGSVSLVNAPILVDDEDFEGVRIAVRSLSEDFARVAGLSPQVIVGDSRSFKAEAAILVGSVTHSRLIQSLIREGKLDVSAIVGKWETYTTSIIELPLPGVKKALVIAGNDKRGTIFGVYTLSEQIGVSPWHWWADTPVKQSTTIYALDVVTKDGPPSVKYRGIFINDEAPSLAGWLHEKIGPHFNDEFYKRVFELLLRLKANFLWPAMWFGFPHPGSSFFMDDPLNQETADRYGIVMSTSHHEPMQRAMNEWFDRPYFEPEGSWSWLTNKEKITKYFREGAERAKGHESYITMGMRGNGDRPMNVDDPSSVVKEVLSTQREIIKEAYGKEDGVPQLMALYKEVQEYYDGGLDIPDDVTLLFADDNFGTVRRLPNSAEARRRGRAGIYYHLEYVGAPRSYKWLNSNSCAKVWQQLEHTYNQGADQVWIFNVGDIKPLEIPLTFVLTLAWNIKALEMDQLPSFFHTFFKRNLSLGDGISQRCAGLLLKHERLVALRKHEHIEADTFSLLNYNEADNILHQWREALEEAEELQKWVPSTSAPAYFQLVLHPIKASYTYVALRINQAKNQHYGVQRRNTANPVAYEILRLFEEDFNLSEEYHSLLNGKWNHIMRQPHYGYTDTWHAPSRDSISGLSFVQTRQDSNAICGWIGVAVEGHQGVRPGLINEESDRTHPSRRDLIRGVTLPPIEPFGSQTRSFEIYCRGSRSAAWTITSPHEWLAASPPRGTTEPKGTDKLIKVSVDWAKVPEGFNGEVLLDLHSSLGDFEQIHVPVGNTVPAKNTRGFVEADGHVSINATSFNNTLPASYRLLPFIGRTPTGAVALAVNAPSTHSGYLEYPFITFTPGPAATLILEFTLTLDANPNPPITYDIQLDDGSITTHRLVPSPSTPGKLPRGWKDSVMDNIWKRRHQLDISSPGSHALKVRLGAQNCVLEKIVLDLGGVRESYLGPPESAFYDGCRDPRSEQT</sequence>
<dbReference type="Gene3D" id="1.20.58.2150">
    <property type="match status" value="1"/>
</dbReference>
<dbReference type="Gene3D" id="2.60.120.1620">
    <property type="match status" value="1"/>
</dbReference>
<evidence type="ECO:0000259" key="2">
    <source>
        <dbReference type="Pfam" id="PF17829"/>
    </source>
</evidence>
<dbReference type="InterPro" id="IPR041437">
    <property type="entry name" value="GH115_C"/>
</dbReference>
<feature type="domain" description="Gylcosyl hydrolase 115 C-terminal" evidence="2">
    <location>
        <begin position="792"/>
        <end position="959"/>
    </location>
</feature>
<dbReference type="Gene3D" id="3.20.20.520">
    <property type="entry name" value="Glycosyl hydrolase family 115"/>
    <property type="match status" value="1"/>
</dbReference>
<keyword evidence="1" id="KW-0378">Hydrolase</keyword>
<dbReference type="SUPFAM" id="SSF55545">
    <property type="entry name" value="beta-N-acetylhexosaminidase-like domain"/>
    <property type="match status" value="1"/>
</dbReference>